<evidence type="ECO:0000259" key="13">
    <source>
        <dbReference type="PROSITE" id="PS52019"/>
    </source>
</evidence>
<dbReference type="Gene3D" id="1.10.1240.100">
    <property type="match status" value="4"/>
</dbReference>
<dbReference type="Pfam" id="PF21089">
    <property type="entry name" value="PKS_DH_N"/>
    <property type="match status" value="2"/>
</dbReference>
<feature type="domain" description="Carrier" evidence="11">
    <location>
        <begin position="1536"/>
        <end position="1613"/>
    </location>
</feature>
<feature type="region of interest" description="N-terminal hotdog fold" evidence="9">
    <location>
        <begin position="794"/>
        <end position="920"/>
    </location>
</feature>
<dbReference type="Pfam" id="PF08659">
    <property type="entry name" value="KR"/>
    <property type="match status" value="2"/>
</dbReference>
<evidence type="ECO:0000313" key="15">
    <source>
        <dbReference type="Proteomes" id="UP001595444"/>
    </source>
</evidence>
<feature type="domain" description="Carrier" evidence="11">
    <location>
        <begin position="46"/>
        <end position="120"/>
    </location>
</feature>
<feature type="region of interest" description="Disordered" evidence="10">
    <location>
        <begin position="21"/>
        <end position="42"/>
    </location>
</feature>
<dbReference type="Gene3D" id="3.10.129.110">
    <property type="entry name" value="Polyketide synthase dehydratase"/>
    <property type="match status" value="2"/>
</dbReference>
<dbReference type="PROSITE" id="PS52019">
    <property type="entry name" value="PKS_MFAS_DH"/>
    <property type="match status" value="2"/>
</dbReference>
<feature type="domain" description="Carrier" evidence="11">
    <location>
        <begin position="5550"/>
        <end position="5629"/>
    </location>
</feature>
<dbReference type="InterPro" id="IPR020845">
    <property type="entry name" value="AMP-binding_CS"/>
</dbReference>
<feature type="domain" description="Ketosynthase family 3 (KS3)" evidence="12">
    <location>
        <begin position="2406"/>
        <end position="2840"/>
    </location>
</feature>
<feature type="domain" description="Carrier" evidence="11">
    <location>
        <begin position="3279"/>
        <end position="3355"/>
    </location>
</feature>
<dbReference type="SMART" id="SM01294">
    <property type="entry name" value="PKS_PP_betabranch"/>
    <property type="match status" value="2"/>
</dbReference>
<dbReference type="SUPFAM" id="SSF56801">
    <property type="entry name" value="Acetyl-CoA synthetase-like"/>
    <property type="match status" value="1"/>
</dbReference>
<evidence type="ECO:0000256" key="3">
    <source>
        <dbReference type="ARBA" id="ARBA00004792"/>
    </source>
</evidence>
<dbReference type="SMART" id="SM00823">
    <property type="entry name" value="PKS_PP"/>
    <property type="match status" value="6"/>
</dbReference>
<keyword evidence="15" id="KW-1185">Reference proteome</keyword>
<evidence type="ECO:0000256" key="4">
    <source>
        <dbReference type="ARBA" id="ARBA00022450"/>
    </source>
</evidence>
<dbReference type="Gene3D" id="2.30.38.10">
    <property type="entry name" value="Luciferase, Domain 3"/>
    <property type="match status" value="1"/>
</dbReference>
<protein>
    <submittedName>
        <fullName evidence="14">Non-ribosomal peptide synthetase</fullName>
    </submittedName>
</protein>
<dbReference type="SUPFAM" id="SSF47336">
    <property type="entry name" value="ACP-like"/>
    <property type="match status" value="6"/>
</dbReference>
<dbReference type="InterPro" id="IPR001242">
    <property type="entry name" value="Condensation_dom"/>
</dbReference>
<feature type="region of interest" description="C-terminal hotdog fold" evidence="9">
    <location>
        <begin position="3125"/>
        <end position="3267"/>
    </location>
</feature>
<dbReference type="SUPFAM" id="SSF52777">
    <property type="entry name" value="CoA-dependent acyltransferases"/>
    <property type="match status" value="2"/>
</dbReference>
<feature type="domain" description="Ketosynthase family 3 (KS3)" evidence="12">
    <location>
        <begin position="3392"/>
        <end position="3828"/>
    </location>
</feature>
<feature type="domain" description="Carrier" evidence="11">
    <location>
        <begin position="2300"/>
        <end position="2377"/>
    </location>
</feature>
<dbReference type="InterPro" id="IPR020807">
    <property type="entry name" value="PKS_DH"/>
</dbReference>
<dbReference type="InterPro" id="IPR036291">
    <property type="entry name" value="NAD(P)-bd_dom_sf"/>
</dbReference>
<dbReference type="InterPro" id="IPR036736">
    <property type="entry name" value="ACP-like_sf"/>
</dbReference>
<evidence type="ECO:0000313" key="14">
    <source>
        <dbReference type="EMBL" id="MFC3051560.1"/>
    </source>
</evidence>
<dbReference type="PROSITE" id="PS50075">
    <property type="entry name" value="CARRIER"/>
    <property type="match status" value="6"/>
</dbReference>
<feature type="region of interest" description="N-terminal hotdog fold" evidence="9">
    <location>
        <begin position="2993"/>
        <end position="3114"/>
    </location>
</feature>
<feature type="active site" description="Proton acceptor; for dehydratase activity" evidence="9">
    <location>
        <position position="3025"/>
    </location>
</feature>
<comment type="pathway">
    <text evidence="3">Antibiotic biosynthesis.</text>
</comment>
<feature type="domain" description="Carrier" evidence="11">
    <location>
        <begin position="4450"/>
        <end position="4526"/>
    </location>
</feature>
<dbReference type="Gene3D" id="3.30.559.10">
    <property type="entry name" value="Chloramphenicol acetyltransferase-like domain"/>
    <property type="match status" value="1"/>
</dbReference>
<feature type="active site" description="Proton acceptor; for dehydratase activity" evidence="9">
    <location>
        <position position="832"/>
    </location>
</feature>
<feature type="active site" description="Proton donor; for dehydratase activity" evidence="9">
    <location>
        <position position="999"/>
    </location>
</feature>
<dbReference type="PROSITE" id="PS00606">
    <property type="entry name" value="KS3_1"/>
    <property type="match status" value="3"/>
</dbReference>
<dbReference type="NCBIfam" id="TIGR01733">
    <property type="entry name" value="AA-adenyl-dom"/>
    <property type="match status" value="1"/>
</dbReference>
<dbReference type="Gene3D" id="3.40.50.980">
    <property type="match status" value="2"/>
</dbReference>
<dbReference type="Gene3D" id="3.40.50.1820">
    <property type="entry name" value="alpha/beta hydrolase"/>
    <property type="match status" value="1"/>
</dbReference>
<comment type="subcellular location">
    <subcellularLocation>
        <location evidence="2">Cytoplasm</location>
    </subcellularLocation>
</comment>
<feature type="domain" description="Ketosynthase family 3 (KS3)" evidence="12">
    <location>
        <begin position="201"/>
        <end position="635"/>
    </location>
</feature>
<evidence type="ECO:0000256" key="2">
    <source>
        <dbReference type="ARBA" id="ARBA00004496"/>
    </source>
</evidence>
<dbReference type="Gene3D" id="3.40.47.10">
    <property type="match status" value="4"/>
</dbReference>
<dbReference type="CDD" id="cd08953">
    <property type="entry name" value="KR_2_SDR_x"/>
    <property type="match status" value="2"/>
</dbReference>
<dbReference type="Pfam" id="PF00550">
    <property type="entry name" value="PP-binding"/>
    <property type="match status" value="6"/>
</dbReference>
<dbReference type="InterPro" id="IPR049552">
    <property type="entry name" value="PKS_DH_N"/>
</dbReference>
<dbReference type="InterPro" id="IPR045851">
    <property type="entry name" value="AMP-bd_C_sf"/>
</dbReference>
<keyword evidence="6" id="KW-0597">Phosphoprotein</keyword>
<sequence>MAALLDAELVARGRARYAAERATQAPDAHEAQSNSGTIADTPDMTSLLRRDVTRLACQALEMQEDQLDPTENLANFGVDSIAITEVMVQISRFYGVSIAPTTFFEAKHLKHLSDILADRYAKQITAHYQAQVSDKATEKAEQPKAAKTPVMPAAWLERHKKLGSTLTNIKPVKVEAKAPGRVKAERPVQPQPASQKGDAAVEPIAIISMEGMFPNSPDIESLLENLLKGTDCIEEVPTSRWDWRKVEGDPKKGAFTQVKHGGFVPDHDLFDASFFNISPREAELIDPQHRLFMLSVWRLIEKAGYASSSLAGKKISIFLGINLLDHVDRVNSAGLMEAQQMTGLGHAFCPNRLSFMLDIHGPSEVVDTACSSSLVALHRAVMSIRHEGCEMAIAGGSNLMLGPKQHILFSKTGMLAADGRSKTFSKNADGYGRADGVGVVLLKPLSKAEADGDQILGLIKGSAEQHGGQGSSLTAPNSAAQARMIVEAHRRADVDPRSISYVECHGTGTPLGDPAEVEGLKLAFAQRYKDLGIEAPKGAKIGLGSIKSNIGHTETAAGVAGIIKILLSLQQKKLFKTLHCDDVNPLLTLEDSPFYLLQDGADWQSPECEGQFGPRTACISSFGAGGANAHVVIEEYHAEQRAVTNPVWSGAPAVVPLSAKNKAGLRQIVENILSVASQYDFSDLVYTLQVGRDAMRERAAFVASNTDELKEAILDYLSGNDNPAYHQGTILRGGDDHMNPAGSGAEAVAAAWVKGVSVDWAKYYAESQPKRLSLPLYPYALKRFSLPIEKGDQQETVPQDTPRPKAPLTPKAVSTTKFELELTGDEFFLTDHVILGQQILPGVAYLEMVQQAASMLIKAPITLKKTVWLKPMVVESVTTISIVFSQRGDSDWLAQVYAKTASGEQIEYAQIKVMQVGAFSAALADLDALKAQAGNSYSAEDIYRIFDDMKLSYGPGHRPVREIKCMYVNGLPQVLGKLVLPESIAGSLDQFALHPGLMDGAFQTVVGLGLHATSAPNETALPFAIDSVEYIKPLQDDIWVHVRATGAAEAGSQVQRSDIDLIAGDGSICVRLRGFMARLVKQPQAQPQETHIFKPHWSKVTEDTHSNTVFEKQHVLAFSPYIKELKDNAYSATLYDLGPLETDNIAVLYKDMASQILTAIQNIVKVPKFGPQLVQVVLPDDVALSPLTGIVGMLRTVRKEYPKVAAQLVSVSDQSPKAVSDILALAAETLEAPWLRLSSEGDLEQHQWDLREACEASRSVAFEDGKVYLITGGSGGIAGQLTRHILASAPNAHVVLTSRSAIDVDKLHWLKEDERRQVQYISADITVAESTVSLIDSIKKKHGHINGVFHAAGILDDGALLNKTEESLQAVLAPKVDGIVHLDKVLAGERLDFMILFSSIACALGNVGQTDYAAANGFLDGFARMREMRCTEGSRCGRTVSVAWPLWRDGGMQLSDDAVAGMTRTTGLTLLSSDAAIAAMMTLLSGESSHALVTSGDAEKITAFIKGGDLLSHDQKRSVNQPAPSQSAAMYADTGDMSAALILALKTIVSDELKVPVDELDVDEQLSEYGFDSIGFAQLANAINDHFNLDIIPTLFFECPSLDELSAYFISEYADQISEKLGISAPAVPTSQQEPAVTAPAAAPVKQPKRVEDGDDPVVIVGMSCQYPEAESVEEYWQNLLNNVDAISEIPADRWDWRDYWGDPLKEAGRTNIKWGGFIKNAGGFDPDFFGISRPEARLIDPQQRLLLQQTWRLFEDAGYAPKSFSGSDMGVFLGIADSAYSNIVARDVEQIEGYTMAGLAPSLGPNRISYFYNLHGPSVAVETACSSALVAVHRAIESIVAGRCSSAIAGGINLLLSPYTYIGFSKAGMLASDGRCKTFSADANGYARGEGLGLILLKRLSEAERAGDKILAIVRASGENHGGFATSLTAPNPKAQASLLRDVYRRSGVDPRTVSYIEAHGTGTPMGDPIEVEALTAAFKDLHREAEVQYGNSIETPARGLGSVKSNMGHLEIAAGIAGLMKVVLQMQAGTLVKSLHTETLNPYLKLDKGNFFVVDKNRPWQRVLDGDGHAQPFRAGVSSFGFGGSNAHVVLEEYIAPSSSVVSYSEPAGSYFVPISARTENQLQQSVARLKDYLAATGDQLSDIAYTLQVARQGMDQRIAIVAHSKSDLADKLSAYLKGQACTDLYASSVKGGRETVDILRNDDNFRKAAEQSVASGNYQTVASLWVRGFEVDWQVLNNQRICQKVALPGYPFETTSYWGAATAAVLPKEKPAAIIGATEAMPATNSPDANVVASVAVGADAILEKLVELAASVLEVDTDAIDVDAELGDFGFDSIVMTTFAGHVNETLDLDLSPADFFEFSTLAQLADHIAATADVQVSTAPAVPEHTQAISAVEVPNSSEGNDPVVIVGYSCNFPGARDADQFWQNLKRGTESISRVPEERWDWRALDGNPKTDTGKTNVHWGGFCDGMLEFDPAFFNISPREALLMDPQQRLLMTYVWKTIEDAGYDPTSFTGKKLAIFAGTAASDYRQLIGSAGGDEGYVATGSVASVGPNRMSYFLDVHGPSEPIETACSSSLVALHRAIRSLRDGECEAAIAGGVNTMLTPDAHINFSKAGMLSPDGHCKTFSKDANGYVRGEGVGFVLLKTLSSAKRDGDRILAIVKASGVNHGGHANSLTAPNTNAQAALLRDTYASAGVNAYDIGYIEAHGTGTALGDPVEINALKAAFGVSPENEAHYASRHCAIGSVKTNIGHLELAAGIAGIIKTLLQMEHKMLVPSLHSADLNPHIKLDGSPFRINQTLCSWEPFKDAEGHAIPRLAGVSSFGFGGVNAHIVLEEYMEAAHAAPVPPETDRHVFILSAKTESALREQAKTLYASLSNFEAKDARSIAFTLQVGRYAMIQRLAIVAASLSELGRYLQAYLAGETHDDIFVGSIPENHKSKTNGIFASDLPSDIASAWVEGQAIDWHAYYKTPVQRVQLPTYSFARDIYHIALSAKKQAQEDKPYKAFNGVIEADAFYLRDHMVMGKKILPGAMGLELVRFLSRDGSFTPVMLKNVSWRRPFELAEGTAKPQVSFTKTAVGGVNFVFEAADGGDAYMRGTIGNIGNVIDLVRQDIHQLQVSLLPVDAAVLYAKYQDLGIVYGSTFQVIENLYAGDGRVLAHLKLGQEAAKAKELALHPSILDGAFHAALALFGDDTDGSLALPIGLESIEVYRPLQSNMWAHLTVRSAAGGLIKLDIDLMDADGLVTAIIKSFTLKTLPKVKKPTIHEQENARGIEKPASLELYLTSMLSGFTDIPAEDIDMDVPLERYGMDSMLLTRMTETLEADFGELPATLFFDHLTLGSLLQYFADNHADKQAEIVSTQTHVKPLNVGMNDTSVARPYSEYDHPVDDIAIIGLSGRYPQADNLDEFWNNLVAGKDCITEIPKARWDHAVLVQAAKDSKLNIKSKWGGFVDGADRFDPLFFNISPAEAHYLDPQERLFMQCAWETIEDAGYTRQTLAPMEPPLGGSHVGVFVGVMWQEYQLYGAERYASGGAPIAMSGNGSSVANRVSYFCNFHGPSLTVDTMCSSSLTAIHLAVESIKSGSCSVALAGGVNLSSHSNKYVGLAQANFLSSNGKCESFGQGGDGYVPSEGVGAVLLKPLNKAVADKDQIYGVIRGSELNHGGQVNGYTVPNPHAQAAVISRALKRAGVDAGQIEYVEAHGTGTALGDPIEIAALTRAYESRNQAAQKCAIGSVKSNMGHAESAAGIAGLSKILLQFKHDQLVPSIHADTLNPKINFDKSPFRVQRENVAWKRRYINGLVQPRMAGLSSFGAGGSNAHFVVEDYQYETESLAHSGPYILPFSAHDKDTLKQVISRFRDFSKQLPDNKLASAAYCLQVGREAFDERIVLIVHSVADLAHKIDKALSSAFETLQGPHIYYGYVTFSGKRGVVPDASRLSDVARAWTGGAQVDWSLLWGEGVPVKISLPTYPFASDIYWVPGLEAPSRHAVLIEQKETLSLLYAPCWHAEEIVKPSKANDVRNLLVLCHVREEDSKQINGLVADDDLHVWHTGKPAITGNCYKEYAANLLELLKKATQNTKERINLRLVIDADHDGAYLRGLAGMLRSASFEAPHLSTQLIEYRGCSHEMLVSNISKEVQQPLAGGHIRYKDNERFKQYWREIPTATDGQMPWKDGGVYLITGGAGGIGLHMAREIAGAVKNASLWLIGRSTLSEQQQQEQHALTANVYYRQVDVTSEGDIRDLIQEIQNTDGKLDGVIHSAGLTRDGLLRVKTAQDLYDVLAPKVDGAINIDKAIGGAPLDFMLLMSSVAGALGNAGQTDYAAANAFLDGFASVRNRLTQQGQRQGRTLSMDWPYWRDGGITLDQQYIQAMERNYGVLPLELSEALIAVSTAFDSESLGQVLVLNGDHDRLRAMMASQVVPTAGAGLEQDGAFIADDVIGSQGPVSMGREAITAAVVAAFAETLSIPAARLDADKTFDRYGVDSVSALHILEPLSDVFGELPQAILFEYSTINSLVDYLYEAYGGLSVEARQDDNIGAQESVRGENEINMSKGLGEGCSPWLKQTPEPWQSPMGEGQRGIWIAQLMQPDSSVYNVPMAFQLKGIDEKLLGRACALLLQRYPILSVRVDDSEASAPMLLASPLAEALVHITMSKGVSAANFIKYRASIPFDLRKAGKIRFEFLTGGPLNKGEAILLVVAHHMVVDATSMATLAAELWQIYDDFTQGITPKAGDSRNALDYAHYIAWETALLQRDQGRAELAYWRDQLASDIQKLDLPFDVAADQGAVAKPETLECFLPSDVLESAEAAARLIGVSKASFFMGVFSMLLYKYTGQGAFTLGVPTMRRPESGFEKTVGYCANMIPLSVDMKGHMTTDVFFRSLHARLLTDLKHGNVPYSQIIRETAMLYGSDMLYQATFCYLNIGGGAETSLQFNQGSAVLVPKIRQSNDTFIGVDFFEHTKGVDAVFSYDGARFSSAFIDDFMAHFKTLLQEVIRQPSAAIANQTVVSPEEKKQQLKWCGKEPISKPSVPVLDAIRARAKETPDAPAIVCGENVLSYRDLMNKVNQLSRYFLSQGVRAEDTVAVFLERRADSIVTLLAVMSVGAVWLPLDSESPGARSRLILQNASVRLLITQARFDEKVATFGLKRGHIAVLENIEEHLRAMSDSDIELHADPLSAAYIIFTSGSTGEPKGVVVSHASIADHVGIIAEKYSLRNSDVVLQFASHSTDTSLEQILPTLACGSSLVMVGEKLLAPSEFYRLLNGENVTVADIPPAYLREILLAWRGKEVPEGLLKLRLILVGGEALTADLVSLWQNSILGCVKLMNAYGPTEATITTLTYEVTRDQKYGSIVPIGRPLDGVVAYILDDNGNIVPEGVKGELFLGGRRLALGYLGNDSLTAERFPLIDMGTNRGRQRLYRTGDRVSYLKGSNGVIVFHGRMDNQVKVRGYRVELGEIEAKILDYDDCNVAVLPQLNQSGDTVIVAYVEANSGTFDKAGLKDYLRRALPEHMVPNRIQYLENLPLSSSGKIDRVMLKNLELPALVSGYEQVSPVSDVEKQILDLWQLVLDDVDTKSINSVAVPFDQYGGNSLSAVRLMDAISTAFKVQLSYVELLSAPTVAQQAKIVVDKIGSDGSARYGDDPCLVPLQISNDPNHADKPLFLLHPIGGEVSCYLPLVKQLPPELSVYGIRVPEGENLSSVPDMAKRYLNAIKSVQPEGPYRIAGWSFGGLLAYEVAGLLSANQDEVSFVGLLDSYPYDIIEEMEGEFDAASSASDIFEKFSRDLLKLTEGYPGATLPASIEELASQVSNQKPLATIGVSDLQNMYDVFVNAYAAFKTHSLSSSELSITLFQTQNDYTKKAIRYWKSYTSFECKVYLMPGDHYSFLQHENLMSWVLWLQLELMDPSTSDHQKKSYSLIVEE</sequence>
<evidence type="ECO:0000259" key="12">
    <source>
        <dbReference type="PROSITE" id="PS52004"/>
    </source>
</evidence>
<keyword evidence="8" id="KW-0677">Repeat</keyword>
<keyword evidence="5" id="KW-0963">Cytoplasm</keyword>
<name>A0ABV7D3P4_9PROT</name>
<dbReference type="SUPFAM" id="SSF53901">
    <property type="entry name" value="Thiolase-like"/>
    <property type="match status" value="4"/>
</dbReference>
<evidence type="ECO:0000256" key="5">
    <source>
        <dbReference type="ARBA" id="ARBA00022490"/>
    </source>
</evidence>
<dbReference type="InterPro" id="IPR013968">
    <property type="entry name" value="PKS_KR"/>
</dbReference>
<dbReference type="InterPro" id="IPR016039">
    <property type="entry name" value="Thiolase-like"/>
</dbReference>
<dbReference type="InterPro" id="IPR023213">
    <property type="entry name" value="CAT-like_dom_sf"/>
</dbReference>
<dbReference type="CDD" id="cd00833">
    <property type="entry name" value="PKS"/>
    <property type="match status" value="4"/>
</dbReference>
<dbReference type="Pfam" id="PF22336">
    <property type="entry name" value="RhiE-like_linker"/>
    <property type="match status" value="4"/>
</dbReference>
<dbReference type="InterPro" id="IPR010071">
    <property type="entry name" value="AA_adenyl_dom"/>
</dbReference>
<proteinExistence type="predicted"/>
<dbReference type="InterPro" id="IPR018201">
    <property type="entry name" value="Ketoacyl_synth_AS"/>
</dbReference>
<keyword evidence="4" id="KW-0596">Phosphopantetheine</keyword>
<dbReference type="SMART" id="SM00822">
    <property type="entry name" value="PKS_KR"/>
    <property type="match status" value="2"/>
</dbReference>
<feature type="domain" description="PKS/mFAS DH" evidence="13">
    <location>
        <begin position="2993"/>
        <end position="3267"/>
    </location>
</feature>
<keyword evidence="7" id="KW-0808">Transferase</keyword>
<dbReference type="EMBL" id="JBHRSL010000004">
    <property type="protein sequence ID" value="MFC3051560.1"/>
    <property type="molecule type" value="Genomic_DNA"/>
</dbReference>
<dbReference type="InterPro" id="IPR020806">
    <property type="entry name" value="PKS_PP-bd"/>
</dbReference>
<evidence type="ECO:0000256" key="10">
    <source>
        <dbReference type="SAM" id="MobiDB-lite"/>
    </source>
</evidence>
<dbReference type="InterPro" id="IPR049551">
    <property type="entry name" value="PKS_DH_C"/>
</dbReference>
<dbReference type="PROSITE" id="PS00012">
    <property type="entry name" value="PHOSPHOPANTETHEINE"/>
    <property type="match status" value="3"/>
</dbReference>
<dbReference type="PROSITE" id="PS52004">
    <property type="entry name" value="KS3_2"/>
    <property type="match status" value="4"/>
</dbReference>
<comment type="cofactor">
    <cofactor evidence="1">
        <name>pantetheine 4'-phosphate</name>
        <dbReference type="ChEBI" id="CHEBI:47942"/>
    </cofactor>
</comment>
<feature type="active site" description="Proton donor; for dehydratase activity" evidence="9">
    <location>
        <position position="3185"/>
    </location>
</feature>
<dbReference type="InterPro" id="IPR001031">
    <property type="entry name" value="Thioesterase"/>
</dbReference>
<dbReference type="Gene3D" id="1.10.1200.10">
    <property type="entry name" value="ACP-like"/>
    <property type="match status" value="6"/>
</dbReference>
<evidence type="ECO:0000256" key="7">
    <source>
        <dbReference type="ARBA" id="ARBA00022679"/>
    </source>
</evidence>
<dbReference type="InterPro" id="IPR057326">
    <property type="entry name" value="KR_dom"/>
</dbReference>
<dbReference type="RefSeq" id="WP_194215042.1">
    <property type="nucleotide sequence ID" value="NZ_CP061205.1"/>
</dbReference>
<feature type="domain" description="PKS/mFAS DH" evidence="13">
    <location>
        <begin position="794"/>
        <end position="1086"/>
    </location>
</feature>
<evidence type="ECO:0000259" key="11">
    <source>
        <dbReference type="PROSITE" id="PS50075"/>
    </source>
</evidence>
<dbReference type="InterPro" id="IPR014031">
    <property type="entry name" value="Ketoacyl_synth_C"/>
</dbReference>
<dbReference type="InterPro" id="IPR050091">
    <property type="entry name" value="PKS_NRPS_Biosynth_Enz"/>
</dbReference>
<feature type="domain" description="Ketosynthase family 3 (KS3)" evidence="12">
    <location>
        <begin position="1655"/>
        <end position="2095"/>
    </location>
</feature>
<dbReference type="PANTHER" id="PTHR43775">
    <property type="entry name" value="FATTY ACID SYNTHASE"/>
    <property type="match status" value="1"/>
</dbReference>
<dbReference type="PANTHER" id="PTHR43775:SF37">
    <property type="entry name" value="SI:DKEY-61P9.11"/>
    <property type="match status" value="1"/>
</dbReference>
<comment type="caution">
    <text evidence="14">The sequence shown here is derived from an EMBL/GenBank/DDBJ whole genome shotgun (WGS) entry which is preliminary data.</text>
</comment>
<dbReference type="SMART" id="SM00826">
    <property type="entry name" value="PKS_DH"/>
    <property type="match status" value="1"/>
</dbReference>
<dbReference type="Pfam" id="PF00975">
    <property type="entry name" value="Thioesterase"/>
    <property type="match status" value="1"/>
</dbReference>
<dbReference type="InterPro" id="IPR000873">
    <property type="entry name" value="AMP-dep_synth/lig_dom"/>
</dbReference>
<dbReference type="InterPro" id="IPR029058">
    <property type="entry name" value="AB_hydrolase_fold"/>
</dbReference>
<gene>
    <name evidence="14" type="ORF">ACFOKA_06580</name>
</gene>
<dbReference type="InterPro" id="IPR042104">
    <property type="entry name" value="PKS_dehydratase_sf"/>
</dbReference>
<evidence type="ECO:0000256" key="8">
    <source>
        <dbReference type="ARBA" id="ARBA00022737"/>
    </source>
</evidence>
<feature type="region of interest" description="Disordered" evidence="10">
    <location>
        <begin position="180"/>
        <end position="199"/>
    </location>
</feature>
<dbReference type="SMART" id="SM00825">
    <property type="entry name" value="PKS_KS"/>
    <property type="match status" value="4"/>
</dbReference>
<evidence type="ECO:0000256" key="6">
    <source>
        <dbReference type="ARBA" id="ARBA00022553"/>
    </source>
</evidence>
<dbReference type="SUPFAM" id="SSF51735">
    <property type="entry name" value="NAD(P)-binding Rossmann-fold domains"/>
    <property type="match status" value="2"/>
</dbReference>
<dbReference type="InterPro" id="IPR006162">
    <property type="entry name" value="Ppantetheine_attach_site"/>
</dbReference>
<dbReference type="Gene3D" id="3.40.50.720">
    <property type="entry name" value="NAD(P)-binding Rossmann-like Domain"/>
    <property type="match status" value="2"/>
</dbReference>
<dbReference type="PROSITE" id="PS00455">
    <property type="entry name" value="AMP_BINDING"/>
    <property type="match status" value="1"/>
</dbReference>
<dbReference type="Pfam" id="PF00501">
    <property type="entry name" value="AMP-binding"/>
    <property type="match status" value="1"/>
</dbReference>
<dbReference type="InterPro" id="IPR054514">
    <property type="entry name" value="RhiE-like_linker"/>
</dbReference>
<dbReference type="Gene3D" id="3.30.300.30">
    <property type="match status" value="1"/>
</dbReference>
<organism evidence="14 15">
    <name type="scientific">Kordiimonas pumila</name>
    <dbReference type="NCBI Taxonomy" id="2161677"/>
    <lineage>
        <taxon>Bacteria</taxon>
        <taxon>Pseudomonadati</taxon>
        <taxon>Pseudomonadota</taxon>
        <taxon>Alphaproteobacteria</taxon>
        <taxon>Kordiimonadales</taxon>
        <taxon>Kordiimonadaceae</taxon>
        <taxon>Kordiimonas</taxon>
    </lineage>
</organism>
<dbReference type="Pfam" id="PF02801">
    <property type="entry name" value="Ketoacyl-synt_C"/>
    <property type="match status" value="4"/>
</dbReference>
<dbReference type="Proteomes" id="UP001595444">
    <property type="component" value="Unassembled WGS sequence"/>
</dbReference>
<reference evidence="15" key="1">
    <citation type="journal article" date="2019" name="Int. J. Syst. Evol. Microbiol.">
        <title>The Global Catalogue of Microorganisms (GCM) 10K type strain sequencing project: providing services to taxonomists for standard genome sequencing and annotation.</title>
        <authorList>
            <consortium name="The Broad Institute Genomics Platform"/>
            <consortium name="The Broad Institute Genome Sequencing Center for Infectious Disease"/>
            <person name="Wu L."/>
            <person name="Ma J."/>
        </authorList>
    </citation>
    <scope>NUCLEOTIDE SEQUENCE [LARGE SCALE GENOMIC DNA]</scope>
    <source>
        <strain evidence="15">KCTC 62164</strain>
    </source>
</reference>
<dbReference type="Pfam" id="PF00109">
    <property type="entry name" value="ketoacyl-synt"/>
    <property type="match status" value="4"/>
</dbReference>
<dbReference type="Pfam" id="PF00668">
    <property type="entry name" value="Condensation"/>
    <property type="match status" value="1"/>
</dbReference>
<dbReference type="Gene3D" id="3.30.559.30">
    <property type="entry name" value="Nonribosomal peptide synthetase, condensation domain"/>
    <property type="match status" value="1"/>
</dbReference>
<dbReference type="InterPro" id="IPR049900">
    <property type="entry name" value="PKS_mFAS_DH"/>
</dbReference>
<dbReference type="CDD" id="cd05930">
    <property type="entry name" value="A_NRPS"/>
    <property type="match status" value="1"/>
</dbReference>
<evidence type="ECO:0000256" key="1">
    <source>
        <dbReference type="ARBA" id="ARBA00001957"/>
    </source>
</evidence>
<dbReference type="InterPro" id="IPR020841">
    <property type="entry name" value="PKS_Beta-ketoAc_synthase_dom"/>
</dbReference>
<dbReference type="InterPro" id="IPR009081">
    <property type="entry name" value="PP-bd_ACP"/>
</dbReference>
<feature type="region of interest" description="C-terminal hotdog fold" evidence="9">
    <location>
        <begin position="934"/>
        <end position="1086"/>
    </location>
</feature>
<dbReference type="InterPro" id="IPR014030">
    <property type="entry name" value="Ketoacyl_synth_N"/>
</dbReference>
<accession>A0ABV7D3P4</accession>
<dbReference type="Pfam" id="PF14765">
    <property type="entry name" value="PS-DH"/>
    <property type="match status" value="2"/>
</dbReference>
<evidence type="ECO:0000256" key="9">
    <source>
        <dbReference type="PROSITE-ProRule" id="PRU01363"/>
    </source>
</evidence>
<dbReference type="SUPFAM" id="SSF53474">
    <property type="entry name" value="alpha/beta-Hydrolases"/>
    <property type="match status" value="1"/>
</dbReference>